<keyword evidence="3" id="KW-1185">Reference proteome</keyword>
<gene>
    <name evidence="2" type="ORF">CO711_16750</name>
</gene>
<dbReference type="Proteomes" id="UP000218103">
    <property type="component" value="Chromosome 1"/>
</dbReference>
<dbReference type="InterPro" id="IPR031856">
    <property type="entry name" value="YdaS_toxin-like"/>
</dbReference>
<proteinExistence type="predicted"/>
<protein>
    <recommendedName>
        <fullName evidence="4">Helix-turn-helix domain-containing protein</fullName>
    </recommendedName>
</protein>
<dbReference type="Gene3D" id="1.10.260.40">
    <property type="entry name" value="lambda repressor-like DNA-binding domains"/>
    <property type="match status" value="1"/>
</dbReference>
<reference evidence="3" key="1">
    <citation type="submission" date="2017-09" db="EMBL/GenBank/DDBJ databases">
        <title>FDA dAtabase for Regulatory Grade micrObial Sequences (FDA-ARGOS): Supporting development and validation of Infectious Disease Dx tests.</title>
        <authorList>
            <person name="Minogue T."/>
            <person name="Wolcott M."/>
            <person name="Wasieloski L."/>
            <person name="Aguilar W."/>
            <person name="Moore D."/>
            <person name="Tallon L.J."/>
            <person name="Sadzewicz L."/>
            <person name="Ott S."/>
            <person name="Zhao X."/>
            <person name="Nagaraj S."/>
            <person name="Vavikolanu K."/>
            <person name="Aluvathingal J."/>
            <person name="Nadendla S."/>
            <person name="Sichtig H."/>
        </authorList>
    </citation>
    <scope>NUCLEOTIDE SEQUENCE [LARGE SCALE GENOMIC DNA]</scope>
    <source>
        <strain evidence="3">FDAARGOS_388</strain>
    </source>
</reference>
<organism evidence="2 3">
    <name type="scientific">Burkholderia cepacia</name>
    <name type="common">Pseudomonas cepacia</name>
    <dbReference type="NCBI Taxonomy" id="292"/>
    <lineage>
        <taxon>Bacteria</taxon>
        <taxon>Pseudomonadati</taxon>
        <taxon>Pseudomonadota</taxon>
        <taxon>Betaproteobacteria</taxon>
        <taxon>Burkholderiales</taxon>
        <taxon>Burkholderiaceae</taxon>
        <taxon>Burkholderia</taxon>
        <taxon>Burkholderia cepacia complex</taxon>
    </lineage>
</organism>
<dbReference type="EMBL" id="CP023518">
    <property type="protein sequence ID" value="ATF78904.1"/>
    <property type="molecule type" value="Genomic_DNA"/>
</dbReference>
<dbReference type="RefSeq" id="WP_063623143.1">
    <property type="nucleotide sequence ID" value="NZ_CP023518.1"/>
</dbReference>
<evidence type="ECO:0000313" key="3">
    <source>
        <dbReference type="Proteomes" id="UP000218103"/>
    </source>
</evidence>
<dbReference type="InterPro" id="IPR010982">
    <property type="entry name" value="Lambda_DNA-bd_dom_sf"/>
</dbReference>
<sequence length="105" mass="11716">MDAFHTYLKALTKDQRVELAEKVDTTVAYLWQIAYGQRRCREGLAIEIEKATSRAVRLETLRPDIDWAYVRSSAQSIAESDSNRPAADSTDDVQPPTGGRVGMGE</sequence>
<dbReference type="Pfam" id="PF15943">
    <property type="entry name" value="YdaS_toxin"/>
    <property type="match status" value="1"/>
</dbReference>
<name>A0ABM6NW98_BURCE</name>
<accession>A0ABM6NW98</accession>
<evidence type="ECO:0000313" key="2">
    <source>
        <dbReference type="EMBL" id="ATF78904.1"/>
    </source>
</evidence>
<feature type="region of interest" description="Disordered" evidence="1">
    <location>
        <begin position="77"/>
        <end position="105"/>
    </location>
</feature>
<evidence type="ECO:0000256" key="1">
    <source>
        <dbReference type="SAM" id="MobiDB-lite"/>
    </source>
</evidence>
<evidence type="ECO:0008006" key="4">
    <source>
        <dbReference type="Google" id="ProtNLM"/>
    </source>
</evidence>